<dbReference type="STRING" id="240292.Ava_4754"/>
<gene>
    <name evidence="1" type="ordered locus">Ava_4754</name>
</gene>
<proteinExistence type="predicted"/>
<dbReference type="InterPro" id="IPR036563">
    <property type="entry name" value="MoaE_sf"/>
</dbReference>
<evidence type="ECO:0000313" key="2">
    <source>
        <dbReference type="Proteomes" id="UP000002533"/>
    </source>
</evidence>
<dbReference type="KEGG" id="ava:Ava_4754"/>
<dbReference type="SUPFAM" id="SSF54690">
    <property type="entry name" value="Molybdopterin synthase subunit MoaE"/>
    <property type="match status" value="1"/>
</dbReference>
<dbReference type="InterPro" id="IPR003448">
    <property type="entry name" value="Mopterin_biosynth_MoaE"/>
</dbReference>
<accession>Q3M3T5</accession>
<reference evidence="2" key="1">
    <citation type="journal article" date="2014" name="Stand. Genomic Sci.">
        <title>Complete genome sequence of Anabaena variabilis ATCC 29413.</title>
        <authorList>
            <person name="Thiel T."/>
            <person name="Pratte B.S."/>
            <person name="Zhong J."/>
            <person name="Goodwin L."/>
            <person name="Copeland A."/>
            <person name="Lucas S."/>
            <person name="Han C."/>
            <person name="Pitluck S."/>
            <person name="Land M.L."/>
            <person name="Kyrpides N.C."/>
            <person name="Woyke T."/>
        </authorList>
    </citation>
    <scope>NUCLEOTIDE SEQUENCE [LARGE SCALE GENOMIC DNA]</scope>
    <source>
        <strain evidence="2">ATCC 29413 / PCC 7937</strain>
    </source>
</reference>
<dbReference type="Pfam" id="PF02391">
    <property type="entry name" value="MoaE"/>
    <property type="match status" value="1"/>
</dbReference>
<dbReference type="HOGENOM" id="CLU_089568_1_2_3"/>
<dbReference type="PANTHER" id="PTHR23404">
    <property type="entry name" value="MOLYBDOPTERIN SYNTHASE RELATED"/>
    <property type="match status" value="1"/>
</dbReference>
<evidence type="ECO:0000313" key="1">
    <source>
        <dbReference type="EMBL" id="ABA24351.1"/>
    </source>
</evidence>
<protein>
    <submittedName>
        <fullName evidence="1">Molybdopterin synthase subunit MoaE</fullName>
    </submittedName>
</protein>
<organism evidence="1 2">
    <name type="scientific">Trichormus variabilis (strain ATCC 29413 / PCC 7937)</name>
    <name type="common">Anabaena variabilis</name>
    <dbReference type="NCBI Taxonomy" id="240292"/>
    <lineage>
        <taxon>Bacteria</taxon>
        <taxon>Bacillati</taxon>
        <taxon>Cyanobacteriota</taxon>
        <taxon>Cyanophyceae</taxon>
        <taxon>Nostocales</taxon>
        <taxon>Nostocaceae</taxon>
        <taxon>Trichormus</taxon>
    </lineage>
</organism>
<dbReference type="Proteomes" id="UP000002533">
    <property type="component" value="Chromosome"/>
</dbReference>
<dbReference type="CDD" id="cd00756">
    <property type="entry name" value="MoaE"/>
    <property type="match status" value="1"/>
</dbReference>
<dbReference type="Gene3D" id="3.90.1170.40">
    <property type="entry name" value="Molybdopterin biosynthesis MoaE subunit"/>
    <property type="match status" value="1"/>
</dbReference>
<dbReference type="EMBL" id="CP000117">
    <property type="protein sequence ID" value="ABA24351.1"/>
    <property type="molecule type" value="Genomic_DNA"/>
</dbReference>
<dbReference type="AlphaFoldDB" id="Q3M3T5"/>
<dbReference type="eggNOG" id="COG0314">
    <property type="taxonomic scope" value="Bacteria"/>
</dbReference>
<dbReference type="GO" id="GO:0006777">
    <property type="term" value="P:Mo-molybdopterin cofactor biosynthetic process"/>
    <property type="evidence" value="ECO:0007669"/>
    <property type="project" value="InterPro"/>
</dbReference>
<sequence>MTMESVLPSTPIVAIKPKIEDSFAITFAPLSLEEIYALADDSANGAVVVMSGMVRNQTDGKPVLALEYQAYEPMALRVFYQIAADIRSAWPAVNRVVIHHRIGRLQVGQISVLVAIGCPHRSEAFEACRYAIDILKHNAPIWKKEHWQDGSSTWVSIGACEQSGQNC</sequence>
<name>Q3M3T5_TRIV2</name>